<dbReference type="GO" id="GO:0005524">
    <property type="term" value="F:ATP binding"/>
    <property type="evidence" value="ECO:0007669"/>
    <property type="project" value="UniProtKB-UniRule"/>
</dbReference>
<evidence type="ECO:0000259" key="3">
    <source>
        <dbReference type="Pfam" id="PF08276"/>
    </source>
</evidence>
<dbReference type="EMBL" id="JADFTS010000003">
    <property type="protein sequence ID" value="KAF9614292.1"/>
    <property type="molecule type" value="Genomic_DNA"/>
</dbReference>
<reference evidence="4 5" key="1">
    <citation type="submission" date="2020-10" db="EMBL/GenBank/DDBJ databases">
        <title>The Coptis chinensis genome and diversification of protoberbering-type alkaloids.</title>
        <authorList>
            <person name="Wang B."/>
            <person name="Shu S."/>
            <person name="Song C."/>
            <person name="Liu Y."/>
        </authorList>
    </citation>
    <scope>NUCLEOTIDE SEQUENCE [LARGE SCALE GENOMIC DNA]</scope>
    <source>
        <strain evidence="4">HL-2020</strain>
        <tissue evidence="4">Leaf</tissue>
    </source>
</reference>
<evidence type="ECO:0000256" key="2">
    <source>
        <dbReference type="PROSITE-ProRule" id="PRU10141"/>
    </source>
</evidence>
<gene>
    <name evidence="4" type="ORF">IFM89_017272</name>
</gene>
<keyword evidence="2" id="KW-0067">ATP-binding</keyword>
<dbReference type="PANTHER" id="PTHR47976">
    <property type="entry name" value="G-TYPE LECTIN S-RECEPTOR-LIKE SERINE/THREONINE-PROTEIN KINASE SD2-5"/>
    <property type="match status" value="1"/>
</dbReference>
<keyword evidence="5" id="KW-1185">Reference proteome</keyword>
<dbReference type="Proteomes" id="UP000631114">
    <property type="component" value="Unassembled WGS sequence"/>
</dbReference>
<dbReference type="Gene3D" id="3.30.200.20">
    <property type="entry name" value="Phosphorylase Kinase, domain 1"/>
    <property type="match status" value="1"/>
</dbReference>
<dbReference type="Pfam" id="PF08276">
    <property type="entry name" value="PAN_2"/>
    <property type="match status" value="1"/>
</dbReference>
<dbReference type="PROSITE" id="PS00107">
    <property type="entry name" value="PROTEIN_KINASE_ATP"/>
    <property type="match status" value="1"/>
</dbReference>
<dbReference type="PANTHER" id="PTHR47976:SF30">
    <property type="entry name" value="RECEPTOR-LIKE SERINE_THREONINE-PROTEIN KINASE"/>
    <property type="match status" value="1"/>
</dbReference>
<dbReference type="InterPro" id="IPR051343">
    <property type="entry name" value="G-type_lectin_kinases/EP1-like"/>
</dbReference>
<evidence type="ECO:0000313" key="5">
    <source>
        <dbReference type="Proteomes" id="UP000631114"/>
    </source>
</evidence>
<evidence type="ECO:0000313" key="4">
    <source>
        <dbReference type="EMBL" id="KAF9614292.1"/>
    </source>
</evidence>
<dbReference type="InterPro" id="IPR017441">
    <property type="entry name" value="Protein_kinase_ATP_BS"/>
</dbReference>
<organism evidence="4 5">
    <name type="scientific">Coptis chinensis</name>
    <dbReference type="NCBI Taxonomy" id="261450"/>
    <lineage>
        <taxon>Eukaryota</taxon>
        <taxon>Viridiplantae</taxon>
        <taxon>Streptophyta</taxon>
        <taxon>Embryophyta</taxon>
        <taxon>Tracheophyta</taxon>
        <taxon>Spermatophyta</taxon>
        <taxon>Magnoliopsida</taxon>
        <taxon>Ranunculales</taxon>
        <taxon>Ranunculaceae</taxon>
        <taxon>Coptidoideae</taxon>
        <taxon>Coptis</taxon>
    </lineage>
</organism>
<dbReference type="AlphaFoldDB" id="A0A835IDB1"/>
<keyword evidence="1" id="KW-0732">Signal</keyword>
<protein>
    <recommendedName>
        <fullName evidence="3">Apple domain-containing protein</fullName>
    </recommendedName>
</protein>
<dbReference type="SUPFAM" id="SSF56112">
    <property type="entry name" value="Protein kinase-like (PK-like)"/>
    <property type="match status" value="1"/>
</dbReference>
<keyword evidence="2" id="KW-0547">Nucleotide-binding</keyword>
<dbReference type="InterPro" id="IPR011009">
    <property type="entry name" value="Kinase-like_dom_sf"/>
</dbReference>
<feature type="domain" description="Apple" evidence="3">
    <location>
        <begin position="172"/>
        <end position="191"/>
    </location>
</feature>
<proteinExistence type="predicted"/>
<comment type="caution">
    <text evidence="4">The sequence shown here is derived from an EMBL/GenBank/DDBJ whole genome shotgun (WGS) entry which is preliminary data.</text>
</comment>
<feature type="binding site" evidence="2">
    <location>
        <position position="297"/>
    </location>
    <ligand>
        <name>ATP</name>
        <dbReference type="ChEBI" id="CHEBI:30616"/>
    </ligand>
</feature>
<accession>A0A835IDB1</accession>
<dbReference type="InterPro" id="IPR003609">
    <property type="entry name" value="Pan_app"/>
</dbReference>
<evidence type="ECO:0000256" key="1">
    <source>
        <dbReference type="ARBA" id="ARBA00022729"/>
    </source>
</evidence>
<dbReference type="OrthoDB" id="4062651at2759"/>
<name>A0A835IDB1_9MAGN</name>
<sequence length="370" mass="41283">MEGLFASIESNPPQIYYRAGVSGTKQNKEPSYVKFLNGSLALFILNYEPNPPDTVIPVPLASSSQYMKLGGDEHLRVFEWLSRWKEVADILTGDLGGYRYPMVCGNYGICSNGMCSCLGGTSNDTSYFRLLNDRQSGLGCSSITPLSCEAPQYHRLLEVKDAIYFYYPDNITNTDIESCKQACLNNCSCNVALFQYGSNDSNGNCFMPPQLFSLMNNEKDKTHYNSSNFHQVVLLRLRKVVESDKEDYLDHVPGMPTRFTYEQLKLATESFVTKLGLGGFGSVFEGTLIDGTKVAVKCLDGIGQVNRSFLAEVETIGSIYHVNLVLDRKQPMEVVPIRNVNGKSTCTLAYTSRFKKKSSARMKNSRSNEE</sequence>